<dbReference type="EMBL" id="SRZC01000009">
    <property type="protein sequence ID" value="TGX82518.1"/>
    <property type="molecule type" value="Genomic_DNA"/>
</dbReference>
<proteinExistence type="predicted"/>
<name>A0AC61QR18_9BACT</name>
<evidence type="ECO:0000313" key="2">
    <source>
        <dbReference type="Proteomes" id="UP000308886"/>
    </source>
</evidence>
<comment type="caution">
    <text evidence="1">The sequence shown here is derived from an EMBL/GenBank/DDBJ whole genome shotgun (WGS) entry which is preliminary data.</text>
</comment>
<dbReference type="Proteomes" id="UP000308886">
    <property type="component" value="Unassembled WGS sequence"/>
</dbReference>
<gene>
    <name evidence="1" type="ORF">E5358_07050</name>
</gene>
<reference evidence="1" key="1">
    <citation type="submission" date="2019-04" db="EMBL/GenBank/DDBJ databases">
        <title>Microbes associate with the intestines of laboratory mice.</title>
        <authorList>
            <person name="Navarre W."/>
            <person name="Wong E."/>
            <person name="Huang K."/>
            <person name="Tropini C."/>
            <person name="Ng K."/>
            <person name="Yu B."/>
        </authorList>
    </citation>
    <scope>NUCLEOTIDE SEQUENCE</scope>
    <source>
        <strain evidence="1">NM73_A23</strain>
    </source>
</reference>
<organism evidence="1 2">
    <name type="scientific">Palleniella muris</name>
    <dbReference type="NCBI Taxonomy" id="3038145"/>
    <lineage>
        <taxon>Bacteria</taxon>
        <taxon>Pseudomonadati</taxon>
        <taxon>Bacteroidota</taxon>
        <taxon>Bacteroidia</taxon>
        <taxon>Bacteroidales</taxon>
        <taxon>Prevotellaceae</taxon>
        <taxon>Palleniella</taxon>
    </lineage>
</organism>
<evidence type="ECO:0000313" key="1">
    <source>
        <dbReference type="EMBL" id="TGX82518.1"/>
    </source>
</evidence>
<keyword evidence="2" id="KW-1185">Reference proteome</keyword>
<accession>A0AC61QR18</accession>
<sequence>MKNIILILLLLLSTTGSPAQIPKRYDTENYKRAMEAINKAQIRDEQQFADLVKEYRQKLTEERKEAENQL</sequence>
<protein>
    <submittedName>
        <fullName evidence="1">Uncharacterized protein</fullName>
    </submittedName>
</protein>